<reference evidence="1 2" key="1">
    <citation type="submission" date="2019-07" db="EMBL/GenBank/DDBJ databases">
        <title>Whole genome shotgun sequence of Aliivibrio fischeri NBRC 101058.</title>
        <authorList>
            <person name="Hosoyama A."/>
            <person name="Uohara A."/>
            <person name="Ohji S."/>
            <person name="Ichikawa N."/>
        </authorList>
    </citation>
    <scope>NUCLEOTIDE SEQUENCE [LARGE SCALE GENOMIC DNA]</scope>
    <source>
        <strain evidence="1 2">NBRC 101058</strain>
    </source>
</reference>
<sequence length="237" mass="27397">MASPLAMQRKALLAKSAPKQTVVSAGMETAKSLHLQLLELDADLRFLSGFNRIEDKVQHKRDVLIPKYRPYVDAYLESDEKYDNPVFAQLIIWLFDTSNLETAIKWCDIAIAQELDTPERFNRDFATFCADEVLKWSERMGSQGHSVEPYFSDVFYKVREKWRINEKLTAKWFKFAGLHLLRDKDGEPKATAVGDIQVLQKSFDYLEEADKQYGNVGVKTIMDKVQQRIRAIKEGRL</sequence>
<dbReference type="AlphaFoldDB" id="A0A1B9P684"/>
<dbReference type="GO" id="GO:0003677">
    <property type="term" value="F:DNA binding"/>
    <property type="evidence" value="ECO:0007669"/>
    <property type="project" value="InterPro"/>
</dbReference>
<dbReference type="GO" id="GO:0004519">
    <property type="term" value="F:endonuclease activity"/>
    <property type="evidence" value="ECO:0007669"/>
    <property type="project" value="InterPro"/>
</dbReference>
<evidence type="ECO:0000313" key="1">
    <source>
        <dbReference type="EMBL" id="GEK12020.1"/>
    </source>
</evidence>
<dbReference type="Pfam" id="PF05944">
    <property type="entry name" value="Phage_term_smal"/>
    <property type="match status" value="1"/>
</dbReference>
<gene>
    <name evidence="1" type="ORF">AFI02nite_00560</name>
</gene>
<evidence type="ECO:0000313" key="2">
    <source>
        <dbReference type="Proteomes" id="UP000321787"/>
    </source>
</evidence>
<dbReference type="EMBL" id="BJTZ01000001">
    <property type="protein sequence ID" value="GEK12020.1"/>
    <property type="molecule type" value="Genomic_DNA"/>
</dbReference>
<dbReference type="Proteomes" id="UP000321787">
    <property type="component" value="Unassembled WGS sequence"/>
</dbReference>
<protein>
    <submittedName>
        <fullName evidence="1">Terminase</fullName>
    </submittedName>
</protein>
<name>A0A1B9P684_ALIFS</name>
<accession>A0A1B9P684</accession>
<dbReference type="RefSeq" id="WP_065603828.1">
    <property type="nucleotide sequence ID" value="NZ_BJTZ01000001.1"/>
</dbReference>
<organism evidence="1 2">
    <name type="scientific">Aliivibrio fischeri</name>
    <name type="common">Vibrio fischeri</name>
    <dbReference type="NCBI Taxonomy" id="668"/>
    <lineage>
        <taxon>Bacteria</taxon>
        <taxon>Pseudomonadati</taxon>
        <taxon>Pseudomonadota</taxon>
        <taxon>Gammaproteobacteria</taxon>
        <taxon>Vibrionales</taxon>
        <taxon>Vibrionaceae</taxon>
        <taxon>Aliivibrio</taxon>
    </lineage>
</organism>
<proteinExistence type="predicted"/>
<comment type="caution">
    <text evidence="1">The sequence shown here is derived from an EMBL/GenBank/DDBJ whole genome shotgun (WGS) entry which is preliminary data.</text>
</comment>
<dbReference type="InterPro" id="IPR010270">
    <property type="entry name" value="Phage_P2_GpM"/>
</dbReference>